<keyword evidence="2 5" id="KW-0812">Transmembrane</keyword>
<evidence type="ECO:0000259" key="6">
    <source>
        <dbReference type="PROSITE" id="PS50850"/>
    </source>
</evidence>
<feature type="transmembrane region" description="Helical" evidence="5">
    <location>
        <begin position="484"/>
        <end position="507"/>
    </location>
</feature>
<dbReference type="Pfam" id="PF07690">
    <property type="entry name" value="MFS_1"/>
    <property type="match status" value="1"/>
</dbReference>
<dbReference type="GO" id="GO:0016020">
    <property type="term" value="C:membrane"/>
    <property type="evidence" value="ECO:0007669"/>
    <property type="project" value="UniProtKB-SubCell"/>
</dbReference>
<feature type="transmembrane region" description="Helical" evidence="5">
    <location>
        <begin position="291"/>
        <end position="309"/>
    </location>
</feature>
<dbReference type="PROSITE" id="PS50850">
    <property type="entry name" value="MFS"/>
    <property type="match status" value="1"/>
</dbReference>
<feature type="transmembrane region" description="Helical" evidence="5">
    <location>
        <begin position="353"/>
        <end position="379"/>
    </location>
</feature>
<proteinExistence type="predicted"/>
<dbReference type="Gene3D" id="1.20.1250.20">
    <property type="entry name" value="MFS general substrate transporter like domains"/>
    <property type="match status" value="2"/>
</dbReference>
<dbReference type="GO" id="GO:0006820">
    <property type="term" value="P:monoatomic anion transport"/>
    <property type="evidence" value="ECO:0007669"/>
    <property type="project" value="TreeGrafter"/>
</dbReference>
<reference evidence="8" key="1">
    <citation type="submission" date="2022-11" db="UniProtKB">
        <authorList>
            <consortium name="WormBaseParasite"/>
        </authorList>
    </citation>
    <scope>IDENTIFICATION</scope>
</reference>
<evidence type="ECO:0000256" key="4">
    <source>
        <dbReference type="ARBA" id="ARBA00023136"/>
    </source>
</evidence>
<name>A0A915AXC2_PARUN</name>
<keyword evidence="3 5" id="KW-1133">Transmembrane helix</keyword>
<feature type="domain" description="Major facilitator superfamily (MFS) profile" evidence="6">
    <location>
        <begin position="75"/>
        <end position="545"/>
    </location>
</feature>
<feature type="transmembrane region" description="Helical" evidence="5">
    <location>
        <begin position="453"/>
        <end position="472"/>
    </location>
</feature>
<dbReference type="InterPro" id="IPR050382">
    <property type="entry name" value="MFS_Na/Anion_cotransporter"/>
</dbReference>
<dbReference type="InterPro" id="IPR011701">
    <property type="entry name" value="MFS"/>
</dbReference>
<dbReference type="Proteomes" id="UP000887569">
    <property type="component" value="Unplaced"/>
</dbReference>
<evidence type="ECO:0000313" key="8">
    <source>
        <dbReference type="WBParaSite" id="PgR016_g059_t01"/>
    </source>
</evidence>
<dbReference type="FunFam" id="1.20.1250.20:FF:000532">
    <property type="entry name" value="SLC (SoLute Carrier) homolog"/>
    <property type="match status" value="1"/>
</dbReference>
<dbReference type="InterPro" id="IPR036259">
    <property type="entry name" value="MFS_trans_sf"/>
</dbReference>
<dbReference type="WBParaSite" id="PgR016_g059_t01">
    <property type="protein sequence ID" value="PgR016_g059_t01"/>
    <property type="gene ID" value="PgR016_g059"/>
</dbReference>
<comment type="subcellular location">
    <subcellularLocation>
        <location evidence="1">Membrane</location>
        <topology evidence="1">Multi-pass membrane protein</topology>
    </subcellularLocation>
</comment>
<feature type="transmembrane region" description="Helical" evidence="5">
    <location>
        <begin position="255"/>
        <end position="276"/>
    </location>
</feature>
<evidence type="ECO:0000256" key="5">
    <source>
        <dbReference type="SAM" id="Phobius"/>
    </source>
</evidence>
<sequence length="581" mass="63774">MFLDVPIKVHRCFRMFLSSHSYSDRSSDIEVDDEIDRRPSKNSTPLYRVPVRIYCTMNKQSSIGLWTFRNIRIRIAILLAAALCIEGLMRSNLNMAMVCMVNRTAVIELESKITSLEGILREAVNFTSDERKNDSMPNLPPSCRKLPNRGRKSYNGELVWTAKQQAWIFASFYAGGLFVVIPGSYLCDRFGATNVVQSGAIINVIGSLLTPTVSRVLGAYALMMVRFLMGCGQGVLVPCMSVLIAHWFPPHEKSTAVAIATAGNQLSIIFAMFFTAELCQVPIFDGWPTAFYLHGLFGVGLSIGWFIFVKDAPTSAKNITDVELAYITGTVEGRGQKRVVPVVPWSKMLSSTAVWSTAMSAMSQSFVTVGTVTYLPLYYRTVLNMDLTSNGVLSAMPFICQLITKVIFAAFADKAKQYGYGANRVTKICNLVASSGGALCFGALMFFDCSRQWEAVALVCLAMGILSGYIPGYNTSIVCIAPKYTSSVAAFCRLWATIASVASPYLIGVLTKKSVLWEWQIVFAIMIVILTTTGIFFQCCGSASVQDWAQETSVATSPSTIPLSKCVDDESIHHRASKLDS</sequence>
<feature type="transmembrane region" description="Helical" evidence="5">
    <location>
        <begin position="391"/>
        <end position="412"/>
    </location>
</feature>
<dbReference type="PANTHER" id="PTHR11662:SF72">
    <property type="entry name" value="MAJOR FACILITATOR SUPERFAMILY (MFS) PROFILE DOMAIN-CONTAINING PROTEIN"/>
    <property type="match status" value="1"/>
</dbReference>
<feature type="transmembrane region" description="Helical" evidence="5">
    <location>
        <begin position="199"/>
        <end position="221"/>
    </location>
</feature>
<evidence type="ECO:0000313" key="7">
    <source>
        <dbReference type="Proteomes" id="UP000887569"/>
    </source>
</evidence>
<feature type="transmembrane region" description="Helical" evidence="5">
    <location>
        <begin position="227"/>
        <end position="248"/>
    </location>
</feature>
<feature type="transmembrane region" description="Helical" evidence="5">
    <location>
        <begin position="166"/>
        <end position="187"/>
    </location>
</feature>
<keyword evidence="7" id="KW-1185">Reference proteome</keyword>
<dbReference type="InterPro" id="IPR020846">
    <property type="entry name" value="MFS_dom"/>
</dbReference>
<dbReference type="GO" id="GO:0022857">
    <property type="term" value="F:transmembrane transporter activity"/>
    <property type="evidence" value="ECO:0007669"/>
    <property type="project" value="InterPro"/>
</dbReference>
<dbReference type="SUPFAM" id="SSF103473">
    <property type="entry name" value="MFS general substrate transporter"/>
    <property type="match status" value="1"/>
</dbReference>
<feature type="transmembrane region" description="Helical" evidence="5">
    <location>
        <begin position="428"/>
        <end position="447"/>
    </location>
</feature>
<keyword evidence="4 5" id="KW-0472">Membrane</keyword>
<dbReference type="AlphaFoldDB" id="A0A915AXC2"/>
<organism evidence="7 8">
    <name type="scientific">Parascaris univalens</name>
    <name type="common">Nematode worm</name>
    <dbReference type="NCBI Taxonomy" id="6257"/>
    <lineage>
        <taxon>Eukaryota</taxon>
        <taxon>Metazoa</taxon>
        <taxon>Ecdysozoa</taxon>
        <taxon>Nematoda</taxon>
        <taxon>Chromadorea</taxon>
        <taxon>Rhabditida</taxon>
        <taxon>Spirurina</taxon>
        <taxon>Ascaridomorpha</taxon>
        <taxon>Ascaridoidea</taxon>
        <taxon>Ascarididae</taxon>
        <taxon>Parascaris</taxon>
    </lineage>
</organism>
<evidence type="ECO:0000256" key="2">
    <source>
        <dbReference type="ARBA" id="ARBA00022692"/>
    </source>
</evidence>
<protein>
    <submittedName>
        <fullName evidence="8">Major facilitator superfamily (MFS) profile domain-containing protein</fullName>
    </submittedName>
</protein>
<dbReference type="PANTHER" id="PTHR11662">
    <property type="entry name" value="SOLUTE CARRIER FAMILY 17"/>
    <property type="match status" value="1"/>
</dbReference>
<accession>A0A915AXC2</accession>
<feature type="transmembrane region" description="Helical" evidence="5">
    <location>
        <begin position="519"/>
        <end position="537"/>
    </location>
</feature>
<evidence type="ECO:0000256" key="1">
    <source>
        <dbReference type="ARBA" id="ARBA00004141"/>
    </source>
</evidence>
<evidence type="ECO:0000256" key="3">
    <source>
        <dbReference type="ARBA" id="ARBA00022989"/>
    </source>
</evidence>